<organism evidence="2">
    <name type="scientific">human gut metagenome</name>
    <dbReference type="NCBI Taxonomy" id="408170"/>
    <lineage>
        <taxon>unclassified sequences</taxon>
        <taxon>metagenomes</taxon>
        <taxon>organismal metagenomes</taxon>
    </lineage>
</organism>
<dbReference type="InterPro" id="IPR013785">
    <property type="entry name" value="Aldolase_TIM"/>
</dbReference>
<dbReference type="SUPFAM" id="SSF51412">
    <property type="entry name" value="Inosine monophosphate dehydrogenase (IMPDH)"/>
    <property type="match status" value="1"/>
</dbReference>
<gene>
    <name evidence="2" type="ORF">Q604_UNBC13029G0001</name>
</gene>
<feature type="domain" description="IMP dehydrogenase/GMP reductase" evidence="1">
    <location>
        <begin position="1"/>
        <end position="43"/>
    </location>
</feature>
<reference evidence="2" key="1">
    <citation type="submission" date="2013-12" db="EMBL/GenBank/DDBJ databases">
        <title>A Varibaculum cambriense genome reconstructed from a premature infant gut community with otherwise low bacterial novelty that shifts toward anaerobic metabolism during the third week of life.</title>
        <authorList>
            <person name="Brown C.T."/>
            <person name="Sharon I."/>
            <person name="Thomas B.C."/>
            <person name="Castelle C.J."/>
            <person name="Morowitz M.J."/>
            <person name="Banfield J.F."/>
        </authorList>
    </citation>
    <scope>NUCLEOTIDE SEQUENCE</scope>
</reference>
<dbReference type="EMBL" id="AZMM01013029">
    <property type="protein sequence ID" value="ETJ32515.1"/>
    <property type="molecule type" value="Genomic_DNA"/>
</dbReference>
<evidence type="ECO:0000259" key="1">
    <source>
        <dbReference type="Pfam" id="PF00478"/>
    </source>
</evidence>
<evidence type="ECO:0000313" key="2">
    <source>
        <dbReference type="EMBL" id="ETJ32515.1"/>
    </source>
</evidence>
<name>W1XSR0_9ZZZZ</name>
<feature type="non-terminal residue" evidence="2">
    <location>
        <position position="1"/>
    </location>
</feature>
<dbReference type="InterPro" id="IPR001093">
    <property type="entry name" value="IMP_DH_GMPRt"/>
</dbReference>
<dbReference type="AlphaFoldDB" id="W1XSR0"/>
<comment type="caution">
    <text evidence="2">The sequence shown here is derived from an EMBL/GenBank/DDBJ whole genome shotgun (WGS) entry which is preliminary data.</text>
</comment>
<sequence>IFQMVGGLRASMGYCGCHNIQEMIENTQFIQITAAGLKESHPHDVSITVEAPNYSG</sequence>
<dbReference type="Pfam" id="PF00478">
    <property type="entry name" value="IMPDH"/>
    <property type="match status" value="1"/>
</dbReference>
<accession>W1XSR0</accession>
<proteinExistence type="predicted"/>
<dbReference type="GO" id="GO:0003824">
    <property type="term" value="F:catalytic activity"/>
    <property type="evidence" value="ECO:0007669"/>
    <property type="project" value="InterPro"/>
</dbReference>
<protein>
    <submittedName>
        <fullName evidence="2">Inosine-5'-monophosphate dehydrogenase</fullName>
    </submittedName>
</protein>
<dbReference type="Gene3D" id="3.20.20.70">
    <property type="entry name" value="Aldolase class I"/>
    <property type="match status" value="1"/>
</dbReference>